<protein>
    <submittedName>
        <fullName evidence="2">Nucleic-acid-binding protein from transposon X-element</fullName>
    </submittedName>
</protein>
<dbReference type="OrthoDB" id="6435987at2759"/>
<dbReference type="EMBL" id="BMAV01025770">
    <property type="protein sequence ID" value="GFS44532.1"/>
    <property type="molecule type" value="Genomic_DNA"/>
</dbReference>
<keyword evidence="3" id="KW-1185">Reference proteome</keyword>
<organism evidence="2 3">
    <name type="scientific">Trichonephila inaurata madagascariensis</name>
    <dbReference type="NCBI Taxonomy" id="2747483"/>
    <lineage>
        <taxon>Eukaryota</taxon>
        <taxon>Metazoa</taxon>
        <taxon>Ecdysozoa</taxon>
        <taxon>Arthropoda</taxon>
        <taxon>Chelicerata</taxon>
        <taxon>Arachnida</taxon>
        <taxon>Araneae</taxon>
        <taxon>Araneomorphae</taxon>
        <taxon>Entelegynae</taxon>
        <taxon>Araneoidea</taxon>
        <taxon>Nephilidae</taxon>
        <taxon>Trichonephila</taxon>
        <taxon>Trichonephila inaurata</taxon>
    </lineage>
</organism>
<reference evidence="2" key="1">
    <citation type="submission" date="2020-08" db="EMBL/GenBank/DDBJ databases">
        <title>Multicomponent nature underlies the extraordinary mechanical properties of spider dragline silk.</title>
        <authorList>
            <person name="Kono N."/>
            <person name="Nakamura H."/>
            <person name="Mori M."/>
            <person name="Yoshida Y."/>
            <person name="Ohtoshi R."/>
            <person name="Malay A.D."/>
            <person name="Moran D.A.P."/>
            <person name="Tomita M."/>
            <person name="Numata K."/>
            <person name="Arakawa K."/>
        </authorList>
    </citation>
    <scope>NUCLEOTIDE SEQUENCE</scope>
</reference>
<sequence length="297" mass="33791">MYSISIEGCLQGVNALLQAGLTDPDNPIMQENTRAMEIYNKDTNTRNRMTGKYIKLYTDTFEQYHTLNTLLETLQYPFYTITPKNERPIKVVIKGLPRDTKISDIHTDLIDLGFTVNKVTQIIGYISKPPLPLFTVTLPRNINNAKIFDIKKLSFLSITVECFESRGATQCFQCNQFNHTAERCHLTPKCLKCGNDHQTMVFQIKRVDTLFCINCQTYGHMANYTKCPLYHKPRKGTNTKTNYTNIINSLVRPNTTYAQITQSTLSANSTQQMAPQVTPVAATSQPITQETVITHFQ</sequence>
<evidence type="ECO:0000313" key="3">
    <source>
        <dbReference type="Proteomes" id="UP000886998"/>
    </source>
</evidence>
<evidence type="ECO:0000259" key="1">
    <source>
        <dbReference type="Pfam" id="PF07530"/>
    </source>
</evidence>
<proteinExistence type="predicted"/>
<gene>
    <name evidence="2" type="primary">ORF1_1</name>
    <name evidence="2" type="ORF">TNIN_447701</name>
</gene>
<dbReference type="InterPro" id="IPR006579">
    <property type="entry name" value="Pre_C2HC_dom"/>
</dbReference>
<accession>A0A8X6IG20</accession>
<dbReference type="Proteomes" id="UP000886998">
    <property type="component" value="Unassembled WGS sequence"/>
</dbReference>
<evidence type="ECO:0000313" key="2">
    <source>
        <dbReference type="EMBL" id="GFS44532.1"/>
    </source>
</evidence>
<name>A0A8X6IG20_9ARAC</name>
<comment type="caution">
    <text evidence="2">The sequence shown here is derived from an EMBL/GenBank/DDBJ whole genome shotgun (WGS) entry which is preliminary data.</text>
</comment>
<feature type="domain" description="Pre-C2HC" evidence="1">
    <location>
        <begin position="104"/>
        <end position="161"/>
    </location>
</feature>
<dbReference type="Gene3D" id="4.10.60.10">
    <property type="entry name" value="Zinc finger, CCHC-type"/>
    <property type="match status" value="1"/>
</dbReference>
<dbReference type="AlphaFoldDB" id="A0A8X6IG20"/>
<dbReference type="Pfam" id="PF07530">
    <property type="entry name" value="PRE_C2HC"/>
    <property type="match status" value="1"/>
</dbReference>